<proteinExistence type="predicted"/>
<reference evidence="3 4" key="1">
    <citation type="submission" date="2015-08" db="EMBL/GenBank/DDBJ databases">
        <title>Next Generation Sequencing and Analysis of the Genome of Puccinia sorghi L Schw, the Causal Agent of Maize Common Rust.</title>
        <authorList>
            <person name="Rochi L."/>
            <person name="Burguener G."/>
            <person name="Darino M."/>
            <person name="Turjanski A."/>
            <person name="Kreff E."/>
            <person name="Dieguez M.J."/>
            <person name="Sacco F."/>
        </authorList>
    </citation>
    <scope>NUCLEOTIDE SEQUENCE [LARGE SCALE GENOMIC DNA]</scope>
    <source>
        <strain evidence="3 4">RO10H11247</strain>
    </source>
</reference>
<evidence type="ECO:0000256" key="2">
    <source>
        <dbReference type="SAM" id="SignalP"/>
    </source>
</evidence>
<dbReference type="Proteomes" id="UP000037035">
    <property type="component" value="Unassembled WGS sequence"/>
</dbReference>
<evidence type="ECO:0000313" key="4">
    <source>
        <dbReference type="Proteomes" id="UP000037035"/>
    </source>
</evidence>
<dbReference type="AlphaFoldDB" id="A0A0L6VTF3"/>
<dbReference type="PANTHER" id="PTHR35185:SF3">
    <property type="entry name" value="SERINE_THREONINE-RICH PROTEIN ADG2"/>
    <property type="match status" value="1"/>
</dbReference>
<accession>A0A0L6VTF3</accession>
<dbReference type="EMBL" id="LAVV01000887">
    <property type="protein sequence ID" value="KNZ63984.1"/>
    <property type="molecule type" value="Genomic_DNA"/>
</dbReference>
<keyword evidence="1 2" id="KW-0732">Signal</keyword>
<protein>
    <submittedName>
        <fullName evidence="3">Uncharacterized protein</fullName>
    </submittedName>
</protein>
<name>A0A0L6VTF3_9BASI</name>
<dbReference type="VEuPathDB" id="FungiDB:VP01_1079g4"/>
<comment type="caution">
    <text evidence="3">The sequence shown here is derived from an EMBL/GenBank/DDBJ whole genome shotgun (WGS) entry which is preliminary data.</text>
</comment>
<gene>
    <name evidence="3" type="ORF">VP01_1079g4</name>
</gene>
<sequence length="210" mass="22891">MNKAPACLFFVIGFVSLFVEYSNSLTVTEPSSGTVWHLHSPNQVKWQSVSTDPGSLEIRIVNNNPSLVFYSHHSNSREMFLSDDQHVNYRTYPTGYTQTVKDGINTADNKFTVESLPGLKPGRGYQVNIMSASGTILAQSAQFAINGTAEKKTDSTHANTQNIAQPTLAAPSPNTAASASSDANILQLSMREKLVATMVLIISIFTTQQF</sequence>
<evidence type="ECO:0000256" key="1">
    <source>
        <dbReference type="ARBA" id="ARBA00022729"/>
    </source>
</evidence>
<feature type="signal peptide" evidence="2">
    <location>
        <begin position="1"/>
        <end position="24"/>
    </location>
</feature>
<dbReference type="InterPro" id="IPR052479">
    <property type="entry name" value="GPI-anchor_Adhesion_Reg"/>
</dbReference>
<organism evidence="3 4">
    <name type="scientific">Puccinia sorghi</name>
    <dbReference type="NCBI Taxonomy" id="27349"/>
    <lineage>
        <taxon>Eukaryota</taxon>
        <taxon>Fungi</taxon>
        <taxon>Dikarya</taxon>
        <taxon>Basidiomycota</taxon>
        <taxon>Pucciniomycotina</taxon>
        <taxon>Pucciniomycetes</taxon>
        <taxon>Pucciniales</taxon>
        <taxon>Pucciniaceae</taxon>
        <taxon>Puccinia</taxon>
    </lineage>
</organism>
<dbReference type="PANTHER" id="PTHR35185">
    <property type="entry name" value="SERINE/THREONINE-RICH PROTEIN ADG2-RELATED"/>
    <property type="match status" value="1"/>
</dbReference>
<feature type="chain" id="PRO_5005568272" evidence="2">
    <location>
        <begin position="25"/>
        <end position="210"/>
    </location>
</feature>
<evidence type="ECO:0000313" key="3">
    <source>
        <dbReference type="EMBL" id="KNZ63984.1"/>
    </source>
</evidence>
<keyword evidence="4" id="KW-1185">Reference proteome</keyword>
<dbReference type="STRING" id="27349.A0A0L6VTF3"/>
<dbReference type="OrthoDB" id="5316007at2759"/>